<dbReference type="SUPFAM" id="SSF57997">
    <property type="entry name" value="Tropomyosin"/>
    <property type="match status" value="1"/>
</dbReference>
<dbReference type="RefSeq" id="XP_054855054.1">
    <property type="nucleotide sequence ID" value="XM_054999079.1"/>
</dbReference>
<feature type="region of interest" description="Disordered" evidence="1">
    <location>
        <begin position="131"/>
        <end position="269"/>
    </location>
</feature>
<protein>
    <submittedName>
        <fullName evidence="3">Uncharacterized protein LOC129343076</fullName>
    </submittedName>
</protein>
<evidence type="ECO:0000313" key="2">
    <source>
        <dbReference type="Proteomes" id="UP001190640"/>
    </source>
</evidence>
<keyword evidence="2" id="KW-1185">Reference proteome</keyword>
<dbReference type="Proteomes" id="UP001190640">
    <property type="component" value="Chromosome 15"/>
</dbReference>
<dbReference type="GeneID" id="129343076"/>
<reference evidence="3" key="1">
    <citation type="submission" date="2025-08" db="UniProtKB">
        <authorList>
            <consortium name="RefSeq"/>
        </authorList>
    </citation>
    <scope>IDENTIFICATION</scope>
    <source>
        <tissue evidence="3">Blood</tissue>
    </source>
</reference>
<proteinExistence type="predicted"/>
<organism evidence="2 3">
    <name type="scientific">Eublepharis macularius</name>
    <name type="common">Leopard gecko</name>
    <name type="synonym">Cyrtodactylus macularius</name>
    <dbReference type="NCBI Taxonomy" id="481883"/>
    <lineage>
        <taxon>Eukaryota</taxon>
        <taxon>Metazoa</taxon>
        <taxon>Chordata</taxon>
        <taxon>Craniata</taxon>
        <taxon>Vertebrata</taxon>
        <taxon>Euteleostomi</taxon>
        <taxon>Lepidosauria</taxon>
        <taxon>Squamata</taxon>
        <taxon>Bifurcata</taxon>
        <taxon>Gekkota</taxon>
        <taxon>Eublepharidae</taxon>
        <taxon>Eublepharinae</taxon>
        <taxon>Eublepharis</taxon>
    </lineage>
</organism>
<dbReference type="KEGG" id="emc:129343076"/>
<feature type="compositionally biased region" description="Low complexity" evidence="1">
    <location>
        <begin position="229"/>
        <end position="242"/>
    </location>
</feature>
<name>A0AA97KHN4_EUBMA</name>
<accession>A0AA97KHN4</accession>
<sequence length="375" mass="43498">MADKGMEASEEERLDEMLAGCSQFEQFVFFTLQRMLHGAKEKEEKLLRHEESLRNSEKEAEDWRSEIKVFKEQVHDVKSRIDEIQRRIKDELQNEQQAVKEANETIAHLQKANEELQREVKEAKGHAEFWERKCSEQRPSIISEKGHPQEGEEGEGEAMPSATEAADVEEDLLKRPSFTCPSSVTATPGAPPVEKSFLEESMSVQDSATEEELFPEVFRRKLTSTPLMTTEEPSSQSEPSTSREGTEPSPTLPSKRQRRVRPEYKTKLPNLRETSQESIKYYEENIQPFEPKEHHIKYLSVNQAAFSRFWVSRVLKGTYPSIKCVPDFLQDGYNLGIFHIKTFHPKEATDAEKFWIQKLKNDYKILVKTNFEPRE</sequence>
<dbReference type="AlphaFoldDB" id="A0AA97KHN4"/>
<gene>
    <name evidence="3" type="primary">LOC129343076</name>
</gene>
<evidence type="ECO:0000313" key="3">
    <source>
        <dbReference type="RefSeq" id="XP_054855054.1"/>
    </source>
</evidence>
<evidence type="ECO:0000256" key="1">
    <source>
        <dbReference type="SAM" id="MobiDB-lite"/>
    </source>
</evidence>